<dbReference type="EMBL" id="BSYO01000006">
    <property type="protein sequence ID" value="GMH06868.1"/>
    <property type="molecule type" value="Genomic_DNA"/>
</dbReference>
<proteinExistence type="predicted"/>
<accession>A0AAD3XJI2</accession>
<dbReference type="InterPro" id="IPR023213">
    <property type="entry name" value="CAT-like_dom_sf"/>
</dbReference>
<organism evidence="1 2">
    <name type="scientific">Nepenthes gracilis</name>
    <name type="common">Slender pitcher plant</name>
    <dbReference type="NCBI Taxonomy" id="150966"/>
    <lineage>
        <taxon>Eukaryota</taxon>
        <taxon>Viridiplantae</taxon>
        <taxon>Streptophyta</taxon>
        <taxon>Embryophyta</taxon>
        <taxon>Tracheophyta</taxon>
        <taxon>Spermatophyta</taxon>
        <taxon>Magnoliopsida</taxon>
        <taxon>eudicotyledons</taxon>
        <taxon>Gunneridae</taxon>
        <taxon>Pentapetalae</taxon>
        <taxon>Caryophyllales</taxon>
        <taxon>Nepenthaceae</taxon>
        <taxon>Nepenthes</taxon>
    </lineage>
</organism>
<dbReference type="Proteomes" id="UP001279734">
    <property type="component" value="Unassembled WGS sequence"/>
</dbReference>
<protein>
    <submittedName>
        <fullName evidence="1">Uncharacterized protein</fullName>
    </submittedName>
</protein>
<evidence type="ECO:0000313" key="1">
    <source>
        <dbReference type="EMBL" id="GMH06868.1"/>
    </source>
</evidence>
<dbReference type="Gene3D" id="3.30.559.10">
    <property type="entry name" value="Chloramphenicol acetyltransferase-like domain"/>
    <property type="match status" value="1"/>
</dbReference>
<evidence type="ECO:0000313" key="2">
    <source>
        <dbReference type="Proteomes" id="UP001279734"/>
    </source>
</evidence>
<reference evidence="1" key="1">
    <citation type="submission" date="2023-05" db="EMBL/GenBank/DDBJ databases">
        <title>Nepenthes gracilis genome sequencing.</title>
        <authorList>
            <person name="Fukushima K."/>
        </authorList>
    </citation>
    <scope>NUCLEOTIDE SEQUENCE</scope>
    <source>
        <strain evidence="1">SING2019-196</strain>
    </source>
</reference>
<keyword evidence="2" id="KW-1185">Reference proteome</keyword>
<comment type="caution">
    <text evidence="1">The sequence shown here is derived from an EMBL/GenBank/DDBJ whole genome shotgun (WGS) entry which is preliminary data.</text>
</comment>
<sequence>MNRCMFDGIGAMEFVSPWGETARDLSVNMLPSLDRLVLKARIPPKIEFKQHEFAEVEVHQALVTHAMKKKCSTSPPSIPRVLRS</sequence>
<dbReference type="Pfam" id="PF02458">
    <property type="entry name" value="Transferase"/>
    <property type="match status" value="1"/>
</dbReference>
<dbReference type="AlphaFoldDB" id="A0AAD3XJI2"/>
<name>A0AAD3XJI2_NEPGR</name>
<gene>
    <name evidence="1" type="ORF">Nepgr_008708</name>
</gene>